<dbReference type="EMBL" id="JAGKQM010000018">
    <property type="protein sequence ID" value="KAH0862416.1"/>
    <property type="molecule type" value="Genomic_DNA"/>
</dbReference>
<reference evidence="3 4" key="1">
    <citation type="submission" date="2021-05" db="EMBL/GenBank/DDBJ databases">
        <title>Genome Assembly of Synthetic Allotetraploid Brassica napus Reveals Homoeologous Exchanges between Subgenomes.</title>
        <authorList>
            <person name="Davis J.T."/>
        </authorList>
    </citation>
    <scope>NUCLEOTIDE SEQUENCE [LARGE SCALE GENOMIC DNA]</scope>
    <source>
        <strain evidence="4">cv. Da-Ae</strain>
        <tissue evidence="3">Seedling</tissue>
    </source>
</reference>
<evidence type="ECO:0000256" key="1">
    <source>
        <dbReference type="SAM" id="MobiDB-lite"/>
    </source>
</evidence>
<feature type="region of interest" description="Disordered" evidence="1">
    <location>
        <begin position="464"/>
        <end position="510"/>
    </location>
</feature>
<feature type="region of interest" description="Disordered" evidence="1">
    <location>
        <begin position="344"/>
        <end position="366"/>
    </location>
</feature>
<gene>
    <name evidence="3" type="ORF">HID58_079627</name>
</gene>
<dbReference type="Pfam" id="PF09331">
    <property type="entry name" value="DUF1985"/>
    <property type="match status" value="1"/>
</dbReference>
<dbReference type="Proteomes" id="UP000824890">
    <property type="component" value="Unassembled WGS sequence"/>
</dbReference>
<evidence type="ECO:0000313" key="3">
    <source>
        <dbReference type="EMBL" id="KAH0862416.1"/>
    </source>
</evidence>
<feature type="compositionally biased region" description="Polar residues" evidence="1">
    <location>
        <begin position="276"/>
        <end position="286"/>
    </location>
</feature>
<accession>A0ABQ7Y2N6</accession>
<evidence type="ECO:0000313" key="4">
    <source>
        <dbReference type="Proteomes" id="UP000824890"/>
    </source>
</evidence>
<keyword evidence="4" id="KW-1185">Reference proteome</keyword>
<comment type="caution">
    <text evidence="3">The sequence shown here is derived from an EMBL/GenBank/DDBJ whole genome shotgun (WGS) entry which is preliminary data.</text>
</comment>
<dbReference type="PANTHER" id="PTHR48449">
    <property type="entry name" value="DUF1985 DOMAIN-CONTAINING PROTEIN"/>
    <property type="match status" value="1"/>
</dbReference>
<protein>
    <recommendedName>
        <fullName evidence="2">DUF1985 domain-containing protein</fullName>
    </recommendedName>
</protein>
<feature type="domain" description="DUF1985" evidence="2">
    <location>
        <begin position="51"/>
        <end position="165"/>
    </location>
</feature>
<organism evidence="3 4">
    <name type="scientific">Brassica napus</name>
    <name type="common">Rape</name>
    <dbReference type="NCBI Taxonomy" id="3708"/>
    <lineage>
        <taxon>Eukaryota</taxon>
        <taxon>Viridiplantae</taxon>
        <taxon>Streptophyta</taxon>
        <taxon>Embryophyta</taxon>
        <taxon>Tracheophyta</taxon>
        <taxon>Spermatophyta</taxon>
        <taxon>Magnoliopsida</taxon>
        <taxon>eudicotyledons</taxon>
        <taxon>Gunneridae</taxon>
        <taxon>Pentapetalae</taxon>
        <taxon>rosids</taxon>
        <taxon>malvids</taxon>
        <taxon>Brassicales</taxon>
        <taxon>Brassicaceae</taxon>
        <taxon>Brassiceae</taxon>
        <taxon>Brassica</taxon>
    </lineage>
</organism>
<proteinExistence type="predicted"/>
<feature type="compositionally biased region" description="Acidic residues" evidence="1">
    <location>
        <begin position="470"/>
        <end position="489"/>
    </location>
</feature>
<feature type="region of interest" description="Disordered" evidence="1">
    <location>
        <begin position="276"/>
        <end position="295"/>
    </location>
</feature>
<feature type="compositionally biased region" description="Low complexity" evidence="1">
    <location>
        <begin position="345"/>
        <end position="366"/>
    </location>
</feature>
<name>A0ABQ7Y2N6_BRANA</name>
<dbReference type="InterPro" id="IPR015410">
    <property type="entry name" value="DUF1985"/>
</dbReference>
<sequence length="510" mass="57439">MQDQRLPLRLFATDSQTSFRSSDMCFVKPQSKSFLFWEAILSSATTSKGSIFGGNPLRFSLQKFGTVIGLQCGEFPVNWDHFEKERRLIGKQKVTTIDDIRNRLETEHNVPSLVKLRLTLILIVDGVLIAHKQKARPTLKYVRMVENVNTFLEFRGGRESFLKTIITCMKPPLFALIPAPFIDLDDPYLPNHPSTNLIDTLLVEDEPNVRSFYALYSSHLLLLILHLNSYTFAFFNYWLHLLYPSKANHSLVGGCGQMLLQMTVLDIWNNLSPINTNSRRTNGQSRKTQKPKPTVPKRIIKIKWVIKKISSSKKDVSITISTEPLRLTPQTHNYWKWFMISQPKSSRSNDASSDVSNDASSDVSNDAITMSAPLDGRHVYSTNESTPQIKLIKQASSPINTQAMETKEASEVLRSPLALKNILTLKISALTPFQQRPTSSTGSGSFSKSKGKKAALQEIFQALQKMSDVSDSESDELNQQDEPMQDSEDPFGGPCAQDPNDIKKKVKNIV</sequence>
<evidence type="ECO:0000259" key="2">
    <source>
        <dbReference type="Pfam" id="PF09331"/>
    </source>
</evidence>
<dbReference type="PANTHER" id="PTHR48449:SF1">
    <property type="entry name" value="DUF1985 DOMAIN-CONTAINING PROTEIN"/>
    <property type="match status" value="1"/>
</dbReference>